<dbReference type="Proteomes" id="UP001190700">
    <property type="component" value="Unassembled WGS sequence"/>
</dbReference>
<protein>
    <submittedName>
        <fullName evidence="2">Uncharacterized protein</fullName>
    </submittedName>
</protein>
<organism evidence="2 3">
    <name type="scientific">Cymbomonas tetramitiformis</name>
    <dbReference type="NCBI Taxonomy" id="36881"/>
    <lineage>
        <taxon>Eukaryota</taxon>
        <taxon>Viridiplantae</taxon>
        <taxon>Chlorophyta</taxon>
        <taxon>Pyramimonadophyceae</taxon>
        <taxon>Pyramimonadales</taxon>
        <taxon>Pyramimonadaceae</taxon>
        <taxon>Cymbomonas</taxon>
    </lineage>
</organism>
<feature type="compositionally biased region" description="Gly residues" evidence="1">
    <location>
        <begin position="66"/>
        <end position="81"/>
    </location>
</feature>
<accession>A0AAE0L384</accession>
<dbReference type="AlphaFoldDB" id="A0AAE0L384"/>
<evidence type="ECO:0000313" key="3">
    <source>
        <dbReference type="Proteomes" id="UP001190700"/>
    </source>
</evidence>
<name>A0AAE0L384_9CHLO</name>
<gene>
    <name evidence="2" type="ORF">CYMTET_21432</name>
</gene>
<evidence type="ECO:0000256" key="1">
    <source>
        <dbReference type="SAM" id="MobiDB-lite"/>
    </source>
</evidence>
<dbReference type="EMBL" id="LGRX02010551">
    <property type="protein sequence ID" value="KAK3270154.1"/>
    <property type="molecule type" value="Genomic_DNA"/>
</dbReference>
<keyword evidence="3" id="KW-1185">Reference proteome</keyword>
<comment type="caution">
    <text evidence="2">The sequence shown here is derived from an EMBL/GenBank/DDBJ whole genome shotgun (WGS) entry which is preliminary data.</text>
</comment>
<proteinExistence type="predicted"/>
<evidence type="ECO:0000313" key="2">
    <source>
        <dbReference type="EMBL" id="KAK3270154.1"/>
    </source>
</evidence>
<reference evidence="2 3" key="1">
    <citation type="journal article" date="2015" name="Genome Biol. Evol.">
        <title>Comparative Genomics of a Bacterivorous Green Alga Reveals Evolutionary Causalities and Consequences of Phago-Mixotrophic Mode of Nutrition.</title>
        <authorList>
            <person name="Burns J.A."/>
            <person name="Paasch A."/>
            <person name="Narechania A."/>
            <person name="Kim E."/>
        </authorList>
    </citation>
    <scope>NUCLEOTIDE SEQUENCE [LARGE SCALE GENOMIC DNA]</scope>
    <source>
        <strain evidence="2 3">PLY_AMNH</strain>
    </source>
</reference>
<sequence length="175" mass="19613">MSPQAIRLKKRKLMRKAAKKEMMSERRKLEHDLEAARRMGAAQMKAELQQARAELAKMKAKQRGGRASGRGGGTRRGGGHNGPILRVGENGVNELTEEEQEEEEYTPPVPILPADVNEKFKSMAGLKRMEDILKTLNDLPLGWDDSKPRGGVDRKAVVSHVVDLHNEGKLDFFKF</sequence>
<feature type="region of interest" description="Disordered" evidence="1">
    <location>
        <begin position="55"/>
        <end position="89"/>
    </location>
</feature>